<comment type="caution">
    <text evidence="2">The sequence shown here is derived from an EMBL/GenBank/DDBJ whole genome shotgun (WGS) entry which is preliminary data.</text>
</comment>
<sequence length="134" mass="14373">MILCMILSLVTPLGSTWLFVVLALMMVIGAVIGVVGERTEVHTAEFTRRQVRLVSKTVTRTVDVADLSSLTVEHSGDVDDGYDETTLGVIWPGGTEKVRGVHDPALASSLTELLGPGVAVEEKWEELRPSLGTA</sequence>
<dbReference type="EMBL" id="BONV01000018">
    <property type="protein sequence ID" value="GIG81022.1"/>
    <property type="molecule type" value="Genomic_DNA"/>
</dbReference>
<feature type="transmembrane region" description="Helical" evidence="1">
    <location>
        <begin position="17"/>
        <end position="36"/>
    </location>
</feature>
<name>A0A8J3PU12_9ACTN</name>
<keyword evidence="1" id="KW-1133">Transmembrane helix</keyword>
<proteinExistence type="predicted"/>
<keyword evidence="1" id="KW-0472">Membrane</keyword>
<keyword evidence="1" id="KW-0812">Transmembrane</keyword>
<reference evidence="2 3" key="1">
    <citation type="submission" date="2021-01" db="EMBL/GenBank/DDBJ databases">
        <title>Whole genome shotgun sequence of Planotetraspora kaengkrachanensis NBRC 104272.</title>
        <authorList>
            <person name="Komaki H."/>
            <person name="Tamura T."/>
        </authorList>
    </citation>
    <scope>NUCLEOTIDE SEQUENCE [LARGE SCALE GENOMIC DNA]</scope>
    <source>
        <strain evidence="2 3">NBRC 104272</strain>
    </source>
</reference>
<dbReference type="Proteomes" id="UP000630097">
    <property type="component" value="Unassembled WGS sequence"/>
</dbReference>
<protein>
    <submittedName>
        <fullName evidence="2">Uncharacterized protein</fullName>
    </submittedName>
</protein>
<evidence type="ECO:0000313" key="3">
    <source>
        <dbReference type="Proteomes" id="UP000630097"/>
    </source>
</evidence>
<dbReference type="AlphaFoldDB" id="A0A8J3PU12"/>
<evidence type="ECO:0000313" key="2">
    <source>
        <dbReference type="EMBL" id="GIG81022.1"/>
    </source>
</evidence>
<evidence type="ECO:0000256" key="1">
    <source>
        <dbReference type="SAM" id="Phobius"/>
    </source>
</evidence>
<keyword evidence="3" id="KW-1185">Reference proteome</keyword>
<accession>A0A8J3PU12</accession>
<organism evidence="2 3">
    <name type="scientific">Planotetraspora kaengkrachanensis</name>
    <dbReference type="NCBI Taxonomy" id="575193"/>
    <lineage>
        <taxon>Bacteria</taxon>
        <taxon>Bacillati</taxon>
        <taxon>Actinomycetota</taxon>
        <taxon>Actinomycetes</taxon>
        <taxon>Streptosporangiales</taxon>
        <taxon>Streptosporangiaceae</taxon>
        <taxon>Planotetraspora</taxon>
    </lineage>
</organism>
<gene>
    <name evidence="2" type="ORF">Pka01_41490</name>
</gene>